<organism evidence="2 3">
    <name type="scientific">Tetrapyrgos nigripes</name>
    <dbReference type="NCBI Taxonomy" id="182062"/>
    <lineage>
        <taxon>Eukaryota</taxon>
        <taxon>Fungi</taxon>
        <taxon>Dikarya</taxon>
        <taxon>Basidiomycota</taxon>
        <taxon>Agaricomycotina</taxon>
        <taxon>Agaricomycetes</taxon>
        <taxon>Agaricomycetidae</taxon>
        <taxon>Agaricales</taxon>
        <taxon>Marasmiineae</taxon>
        <taxon>Marasmiaceae</taxon>
        <taxon>Tetrapyrgos</taxon>
    </lineage>
</organism>
<dbReference type="Proteomes" id="UP000559256">
    <property type="component" value="Unassembled WGS sequence"/>
</dbReference>
<evidence type="ECO:0000259" key="1">
    <source>
        <dbReference type="Pfam" id="PF00753"/>
    </source>
</evidence>
<dbReference type="SUPFAM" id="SSF56281">
    <property type="entry name" value="Metallo-hydrolase/oxidoreductase"/>
    <property type="match status" value="1"/>
</dbReference>
<gene>
    <name evidence="2" type="ORF">D9758_001983</name>
</gene>
<dbReference type="PANTHER" id="PTHR13754:SF13">
    <property type="entry name" value="METALLO-BETA-LACTAMASE SUPERFAMILY PROTEIN (AFU_ORTHOLOGUE AFUA_3G07630)"/>
    <property type="match status" value="1"/>
</dbReference>
<accession>A0A8H5LV87</accession>
<evidence type="ECO:0000313" key="2">
    <source>
        <dbReference type="EMBL" id="KAF5370822.1"/>
    </source>
</evidence>
<dbReference type="CDD" id="cd07713">
    <property type="entry name" value="DHPS-like_MBL-fold"/>
    <property type="match status" value="1"/>
</dbReference>
<dbReference type="InterPro" id="IPR001279">
    <property type="entry name" value="Metallo-B-lactamas"/>
</dbReference>
<name>A0A8H5LV87_9AGAR</name>
<evidence type="ECO:0000313" key="3">
    <source>
        <dbReference type="Proteomes" id="UP000559256"/>
    </source>
</evidence>
<protein>
    <recommendedName>
        <fullName evidence="1">Metallo-beta-lactamase domain-containing protein</fullName>
    </recommendedName>
</protein>
<dbReference type="Pfam" id="PF00753">
    <property type="entry name" value="Lactamase_B"/>
    <property type="match status" value="1"/>
</dbReference>
<dbReference type="Gene3D" id="3.60.15.10">
    <property type="entry name" value="Ribonuclease Z/Hydroxyacylglutathione hydrolase-like"/>
    <property type="match status" value="1"/>
</dbReference>
<dbReference type="AlphaFoldDB" id="A0A8H5LV87"/>
<sequence>MSDQLKTVDQLTITFLVDNCIEWFTKLPPGFTHELPQHLRFHHPEIDEVTNTPVLDFDKFCCGAHGFSALIQTTISDEPSASASHLVLFDTGPDTQSLIRNLSAMQIPVENINRVITSHWHSDHTGGLLSFLKLRNGDNESASTSPSAPPPVPPCACIVDVHPDQPIARGIAPGPTYDKVVCRLPPDPRFEQIEQAGGVVEKHSEGHTVANGSVYVSGEIPRVTPYEAGLPGAMRWKVGEDGKGSWVPETHIMDERYAAIDVAGKGLVLFSACSHAGIVNVVKDAVSKFARPVYMVIGGLHLAGADFSPRIGPTVKFLSEELKPAVCYVLPMHCSGFEAKVALQQAFGEGCVPAGVGLKVDVVGDREQDKRLLAAVY</sequence>
<dbReference type="OrthoDB" id="1470350at2759"/>
<reference evidence="2 3" key="1">
    <citation type="journal article" date="2020" name="ISME J.">
        <title>Uncovering the hidden diversity of litter-decomposition mechanisms in mushroom-forming fungi.</title>
        <authorList>
            <person name="Floudas D."/>
            <person name="Bentzer J."/>
            <person name="Ahren D."/>
            <person name="Johansson T."/>
            <person name="Persson P."/>
            <person name="Tunlid A."/>
        </authorList>
    </citation>
    <scope>NUCLEOTIDE SEQUENCE [LARGE SCALE GENOMIC DNA]</scope>
    <source>
        <strain evidence="2 3">CBS 291.85</strain>
    </source>
</reference>
<keyword evidence="3" id="KW-1185">Reference proteome</keyword>
<dbReference type="InterPro" id="IPR041712">
    <property type="entry name" value="DHPS-like_MBL-fold"/>
</dbReference>
<proteinExistence type="predicted"/>
<feature type="domain" description="Metallo-beta-lactamase" evidence="1">
    <location>
        <begin position="85"/>
        <end position="135"/>
    </location>
</feature>
<dbReference type="GO" id="GO:0016740">
    <property type="term" value="F:transferase activity"/>
    <property type="evidence" value="ECO:0007669"/>
    <property type="project" value="TreeGrafter"/>
</dbReference>
<dbReference type="InterPro" id="IPR036866">
    <property type="entry name" value="RibonucZ/Hydroxyglut_hydro"/>
</dbReference>
<dbReference type="PANTHER" id="PTHR13754">
    <property type="entry name" value="METALLO-BETA-LACTAMASE SUPERFAMILY PROTEIN"/>
    <property type="match status" value="1"/>
</dbReference>
<dbReference type="InterPro" id="IPR052926">
    <property type="entry name" value="Metallo-beta-lactamase_dom"/>
</dbReference>
<dbReference type="EMBL" id="JAACJM010000010">
    <property type="protein sequence ID" value="KAF5370822.1"/>
    <property type="molecule type" value="Genomic_DNA"/>
</dbReference>
<comment type="caution">
    <text evidence="2">The sequence shown here is derived from an EMBL/GenBank/DDBJ whole genome shotgun (WGS) entry which is preliminary data.</text>
</comment>